<dbReference type="OrthoDB" id="5607at2759"/>
<dbReference type="AlphaFoldDB" id="A0A0D7A3L9"/>
<dbReference type="SUPFAM" id="SSF48150">
    <property type="entry name" value="DNA-glycosylase"/>
    <property type="match status" value="1"/>
</dbReference>
<dbReference type="InterPro" id="IPR003265">
    <property type="entry name" value="HhH-GPD_domain"/>
</dbReference>
<evidence type="ECO:0000313" key="4">
    <source>
        <dbReference type="Proteomes" id="UP000054144"/>
    </source>
</evidence>
<evidence type="ECO:0000256" key="1">
    <source>
        <dbReference type="SAM" id="MobiDB-lite"/>
    </source>
</evidence>
<dbReference type="EMBL" id="KN882048">
    <property type="protein sequence ID" value="KIY45393.1"/>
    <property type="molecule type" value="Genomic_DNA"/>
</dbReference>
<sequence length="306" mass="32360">MKEQASADLSPSPSPSVLTKRASSSEPTSSSLKSKKLKLLSDYLDNSPFPNFPSPTASEAAAVQALLVKAHGQPKRSQPDIAGPPLKNSAETCGAVPNVIDSLIGTILSQNTSSKNSSAAKRGLDAAFGGDDPDDDEARFSAIVAAPLATVVDSIRSGGLANKKAATIQQLLATIHEKHGKYSLQHLATSDPPLSNDAIMRELVSYDGVGPKTASCVLLFCLGRASFAVDTHVFRLSRLLRWVPASCGTDRVRAQAHLDVRIPDALKHDLHVLMVTHGRVCKGCNGRSTSGACILKVYMREAKDLA</sequence>
<keyword evidence="4" id="KW-1185">Reference proteome</keyword>
<dbReference type="InterPro" id="IPR023170">
    <property type="entry name" value="HhH_base_excis_C"/>
</dbReference>
<name>A0A0D7A3L9_9AGAR</name>
<dbReference type="Proteomes" id="UP000054144">
    <property type="component" value="Unassembled WGS sequence"/>
</dbReference>
<feature type="region of interest" description="Disordered" evidence="1">
    <location>
        <begin position="1"/>
        <end position="35"/>
    </location>
</feature>
<organism evidence="3 4">
    <name type="scientific">Fistulina hepatica ATCC 64428</name>
    <dbReference type="NCBI Taxonomy" id="1128425"/>
    <lineage>
        <taxon>Eukaryota</taxon>
        <taxon>Fungi</taxon>
        <taxon>Dikarya</taxon>
        <taxon>Basidiomycota</taxon>
        <taxon>Agaricomycotina</taxon>
        <taxon>Agaricomycetes</taxon>
        <taxon>Agaricomycetidae</taxon>
        <taxon>Agaricales</taxon>
        <taxon>Fistulinaceae</taxon>
        <taxon>Fistulina</taxon>
    </lineage>
</organism>
<dbReference type="CDD" id="cd00056">
    <property type="entry name" value="ENDO3c"/>
    <property type="match status" value="1"/>
</dbReference>
<dbReference type="GO" id="GO:0006285">
    <property type="term" value="P:base-excision repair, AP site formation"/>
    <property type="evidence" value="ECO:0007669"/>
    <property type="project" value="UniProtKB-ARBA"/>
</dbReference>
<dbReference type="SMART" id="SM00478">
    <property type="entry name" value="ENDO3c"/>
    <property type="match status" value="1"/>
</dbReference>
<dbReference type="GO" id="GO:0000702">
    <property type="term" value="F:oxidized base lesion DNA N-glycosylase activity"/>
    <property type="evidence" value="ECO:0007669"/>
    <property type="project" value="UniProtKB-ARBA"/>
</dbReference>
<accession>A0A0D7A3L9</accession>
<dbReference type="Gene3D" id="1.10.340.30">
    <property type="entry name" value="Hypothetical protein, domain 2"/>
    <property type="match status" value="1"/>
</dbReference>
<evidence type="ECO:0000313" key="3">
    <source>
        <dbReference type="EMBL" id="KIY45393.1"/>
    </source>
</evidence>
<reference evidence="3 4" key="1">
    <citation type="journal article" date="2015" name="Fungal Genet. Biol.">
        <title>Evolution of novel wood decay mechanisms in Agaricales revealed by the genome sequences of Fistulina hepatica and Cylindrobasidium torrendii.</title>
        <authorList>
            <person name="Floudas D."/>
            <person name="Held B.W."/>
            <person name="Riley R."/>
            <person name="Nagy L.G."/>
            <person name="Koehler G."/>
            <person name="Ransdell A.S."/>
            <person name="Younus H."/>
            <person name="Chow J."/>
            <person name="Chiniquy J."/>
            <person name="Lipzen A."/>
            <person name="Tritt A."/>
            <person name="Sun H."/>
            <person name="Haridas S."/>
            <person name="LaButti K."/>
            <person name="Ohm R.A."/>
            <person name="Kues U."/>
            <person name="Blanchette R.A."/>
            <person name="Grigoriev I.V."/>
            <person name="Minto R.E."/>
            <person name="Hibbett D.S."/>
        </authorList>
    </citation>
    <scope>NUCLEOTIDE SEQUENCE [LARGE SCALE GENOMIC DNA]</scope>
    <source>
        <strain evidence="3 4">ATCC 64428</strain>
    </source>
</reference>
<feature type="domain" description="HhH-GPD" evidence="2">
    <location>
        <begin position="108"/>
        <end position="280"/>
    </location>
</feature>
<protein>
    <submittedName>
        <fullName evidence="3">DNA glycosylase</fullName>
    </submittedName>
</protein>
<dbReference type="PANTHER" id="PTHR47203">
    <property type="match status" value="1"/>
</dbReference>
<dbReference type="Gene3D" id="1.10.1670.10">
    <property type="entry name" value="Helix-hairpin-Helix base-excision DNA repair enzymes (C-terminal)"/>
    <property type="match status" value="1"/>
</dbReference>
<proteinExistence type="predicted"/>
<dbReference type="InterPro" id="IPR011257">
    <property type="entry name" value="DNA_glycosylase"/>
</dbReference>
<evidence type="ECO:0000259" key="2">
    <source>
        <dbReference type="SMART" id="SM00478"/>
    </source>
</evidence>
<dbReference type="Pfam" id="PF00730">
    <property type="entry name" value="HhH-GPD"/>
    <property type="match status" value="1"/>
</dbReference>
<dbReference type="PANTHER" id="PTHR47203:SF1">
    <property type="entry name" value="HYPOTHETICAL BASE EXCISION DNA REPAIR PROTEIN (EUROFUNG)"/>
    <property type="match status" value="1"/>
</dbReference>
<gene>
    <name evidence="3" type="ORF">FISHEDRAFT_66969</name>
</gene>